<proteinExistence type="predicted"/>
<sequence>MSKHLERLNNIYWSFSKKYYNTVEEFKKDIEEYNISCENEKEWRLDELVIDEPKIEMQYMAWVHPEDILPNEELMEDDDIFEEEPDDDEYGYQVELAATLLPDNGKSFLGYELLMKVHNQQANKELGDHVFYEGTEIERGENGIAILPIYCGS</sequence>
<dbReference type="Proteomes" id="UP000197007">
    <property type="component" value="Chromosome"/>
</dbReference>
<dbReference type="AlphaFoldDB" id="A0A1Z4BMU9"/>
<evidence type="ECO:0000313" key="2">
    <source>
        <dbReference type="Proteomes" id="UP000197007"/>
    </source>
</evidence>
<dbReference type="KEGG" id="capn:CBG49_05770"/>
<keyword evidence="2" id="KW-1185">Reference proteome</keyword>
<protein>
    <submittedName>
        <fullName evidence="1">Uncharacterized protein</fullName>
    </submittedName>
</protein>
<dbReference type="RefSeq" id="WP_088593742.1">
    <property type="nucleotide sequence ID" value="NZ_CP022022.1"/>
</dbReference>
<reference evidence="2" key="1">
    <citation type="submission" date="2017-06" db="EMBL/GenBank/DDBJ databases">
        <title>Complete genome sequence of Capnocytophaga sp. KCOM 1579 (=ChDC OS43) isolated from a human refractory periapical abscess lesion.</title>
        <authorList>
            <person name="Kook J.-K."/>
            <person name="Park S.-N."/>
            <person name="Lim Y.K."/>
            <person name="Roh H."/>
        </authorList>
    </citation>
    <scope>NUCLEOTIDE SEQUENCE [LARGE SCALE GENOMIC DNA]</scope>
    <source>
        <strain evidence="2">ChDC OS43</strain>
    </source>
</reference>
<evidence type="ECO:0000313" key="1">
    <source>
        <dbReference type="EMBL" id="ASF42616.1"/>
    </source>
</evidence>
<accession>A0A1Z4BMU9</accession>
<dbReference type="EMBL" id="CP022022">
    <property type="protein sequence ID" value="ASF42616.1"/>
    <property type="molecule type" value="Genomic_DNA"/>
</dbReference>
<name>A0A1Z4BMU9_9FLAO</name>
<gene>
    <name evidence="1" type="ORF">CBG49_05770</name>
</gene>
<organism evidence="1 2">
    <name type="scientific">Capnocytophaga endodontalis</name>
    <dbReference type="NCBI Taxonomy" id="2708117"/>
    <lineage>
        <taxon>Bacteria</taxon>
        <taxon>Pseudomonadati</taxon>
        <taxon>Bacteroidota</taxon>
        <taxon>Flavobacteriia</taxon>
        <taxon>Flavobacteriales</taxon>
        <taxon>Flavobacteriaceae</taxon>
        <taxon>Capnocytophaga</taxon>
    </lineage>
</organism>